<dbReference type="SUPFAM" id="SSF53335">
    <property type="entry name" value="S-adenosyl-L-methionine-dependent methyltransferases"/>
    <property type="match status" value="1"/>
</dbReference>
<reference evidence="3" key="1">
    <citation type="submission" date="2015-03" db="EMBL/GenBank/DDBJ databases">
        <authorList>
            <person name="Nijsse Bart"/>
        </authorList>
    </citation>
    <scope>NUCLEOTIDE SEQUENCE [LARGE SCALE GENOMIC DNA]</scope>
</reference>
<sequence>MVKLTGALRYVSLTNNYCLSCYDPKIFPAGCRVIDIASGPGFPGIPLKILRPDLKANSGLYENLEISFHTAHSRRQ</sequence>
<evidence type="ECO:0000313" key="3">
    <source>
        <dbReference type="Proteomes" id="UP000049855"/>
    </source>
</evidence>
<organism evidence="2 3">
    <name type="scientific">Sporomusa ovata</name>
    <dbReference type="NCBI Taxonomy" id="2378"/>
    <lineage>
        <taxon>Bacteria</taxon>
        <taxon>Bacillati</taxon>
        <taxon>Bacillota</taxon>
        <taxon>Negativicutes</taxon>
        <taxon>Selenomonadales</taxon>
        <taxon>Sporomusaceae</taxon>
        <taxon>Sporomusa</taxon>
    </lineage>
</organism>
<evidence type="ECO:0000313" key="2">
    <source>
        <dbReference type="EMBL" id="CQR70261.1"/>
    </source>
</evidence>
<proteinExistence type="predicted"/>
<name>A0A0U1KS78_9FIRM</name>
<dbReference type="GO" id="GO:0008649">
    <property type="term" value="F:rRNA methyltransferase activity"/>
    <property type="evidence" value="ECO:0007669"/>
    <property type="project" value="InterPro"/>
</dbReference>
<dbReference type="InterPro" id="IPR003682">
    <property type="entry name" value="rRNA_ssu_MeTfrase_G"/>
</dbReference>
<accession>A0A0U1KS78</accession>
<keyword evidence="2" id="KW-0808">Transferase</keyword>
<dbReference type="InterPro" id="IPR029063">
    <property type="entry name" value="SAM-dependent_MTases_sf"/>
</dbReference>
<keyword evidence="2" id="KW-0489">Methyltransferase</keyword>
<protein>
    <recommendedName>
        <fullName evidence="1">Glucose-inhibited division protein B</fullName>
    </recommendedName>
</protein>
<dbReference type="Pfam" id="PF02527">
    <property type="entry name" value="GidB"/>
    <property type="match status" value="1"/>
</dbReference>
<evidence type="ECO:0000256" key="1">
    <source>
        <dbReference type="ARBA" id="ARBA00031818"/>
    </source>
</evidence>
<dbReference type="Proteomes" id="UP000049855">
    <property type="component" value="Unassembled WGS sequence"/>
</dbReference>
<dbReference type="Gene3D" id="3.40.50.150">
    <property type="entry name" value="Vaccinia Virus protein VP39"/>
    <property type="match status" value="1"/>
</dbReference>
<dbReference type="EMBL" id="CTRP01000003">
    <property type="protein sequence ID" value="CQR70261.1"/>
    <property type="molecule type" value="Genomic_DNA"/>
</dbReference>
<keyword evidence="3" id="KW-1185">Reference proteome</keyword>
<dbReference type="GO" id="GO:0005737">
    <property type="term" value="C:cytoplasm"/>
    <property type="evidence" value="ECO:0007669"/>
    <property type="project" value="InterPro"/>
</dbReference>
<dbReference type="AlphaFoldDB" id="A0A0U1KS78"/>
<gene>
    <name evidence="2" type="ORF">SpAn4DRAFT_1230</name>
</gene>